<dbReference type="EC" id="3.1.4.-" evidence="7"/>
<dbReference type="SUPFAM" id="SSF81891">
    <property type="entry name" value="Poly A polymerase C-terminal region-like"/>
    <property type="match status" value="1"/>
</dbReference>
<comment type="caution">
    <text evidence="10">The sequence shown here is derived from an EMBL/GenBank/DDBJ whole genome shotgun (WGS) entry which is preliminary data.</text>
</comment>
<dbReference type="InterPro" id="IPR003607">
    <property type="entry name" value="HD/PDEase_dom"/>
</dbReference>
<comment type="activity regulation">
    <text evidence="7">Uridylyltransferase (UTase) activity is inhibited by glutamine, while glutamine activates uridylyl-removing (UR) activity.</text>
</comment>
<gene>
    <name evidence="7" type="primary">glnD</name>
    <name evidence="10" type="ORF">F1654_06200</name>
</gene>
<keyword evidence="1 7" id="KW-0808">Transferase</keyword>
<dbReference type="NCBIfam" id="NF003467">
    <property type="entry name" value="PRK05092.1"/>
    <property type="match status" value="1"/>
</dbReference>
<dbReference type="Gene3D" id="3.30.460.10">
    <property type="entry name" value="Beta Polymerase, domain 2"/>
    <property type="match status" value="1"/>
</dbReference>
<dbReference type="Pfam" id="PF01842">
    <property type="entry name" value="ACT"/>
    <property type="match status" value="1"/>
</dbReference>
<proteinExistence type="inferred from homology"/>
<dbReference type="SUPFAM" id="SSF81301">
    <property type="entry name" value="Nucleotidyltransferase"/>
    <property type="match status" value="1"/>
</dbReference>
<evidence type="ECO:0000256" key="2">
    <source>
        <dbReference type="ARBA" id="ARBA00022695"/>
    </source>
</evidence>
<evidence type="ECO:0000259" key="8">
    <source>
        <dbReference type="PROSITE" id="PS51671"/>
    </source>
</evidence>
<dbReference type="Pfam" id="PF08335">
    <property type="entry name" value="GlnD_UR_UTase"/>
    <property type="match status" value="1"/>
</dbReference>
<feature type="region of interest" description="Uridylyltransferase" evidence="7">
    <location>
        <begin position="1"/>
        <end position="364"/>
    </location>
</feature>
<keyword evidence="3" id="KW-0677">Repeat</keyword>
<dbReference type="GO" id="GO:0008773">
    <property type="term" value="F:[protein-PII] uridylyltransferase activity"/>
    <property type="evidence" value="ECO:0007669"/>
    <property type="project" value="UniProtKB-UniRule"/>
</dbReference>
<dbReference type="CDD" id="cd00077">
    <property type="entry name" value="HDc"/>
    <property type="match status" value="1"/>
</dbReference>
<dbReference type="SUPFAM" id="SSF81593">
    <property type="entry name" value="Nucleotidyltransferase substrate binding subunit/domain"/>
    <property type="match status" value="1"/>
</dbReference>
<evidence type="ECO:0000256" key="6">
    <source>
        <dbReference type="ARBA" id="ARBA00023268"/>
    </source>
</evidence>
<keyword evidence="5 7" id="KW-0460">Magnesium</keyword>
<comment type="caution">
    <text evidence="7">Lacks conserved residue(s) required for the propagation of feature annotation.</text>
</comment>
<comment type="function">
    <text evidence="7">Modifies, by uridylylation and deuridylylation, the PII regulatory proteins (GlnB and homologs), in response to the nitrogen status of the cell that GlnD senses through the glutamine level. Under low glutamine levels, catalyzes the conversion of the PII proteins and UTP to PII-UMP and PPi, while under higher glutamine levels, GlnD hydrolyzes PII-UMP to PII and UMP (deuridylylation). Thus, controls uridylylation state and activity of the PII proteins, and plays an important role in the regulation of nitrogen metabolism.</text>
</comment>
<dbReference type="InterPro" id="IPR013546">
    <property type="entry name" value="PII_UdlTrfase/GS_AdlTrfase"/>
</dbReference>
<evidence type="ECO:0000256" key="1">
    <source>
        <dbReference type="ARBA" id="ARBA00022679"/>
    </source>
</evidence>
<evidence type="ECO:0000313" key="11">
    <source>
        <dbReference type="Proteomes" id="UP000325122"/>
    </source>
</evidence>
<dbReference type="CDD" id="cd04899">
    <property type="entry name" value="ACT_ACR-UUR-like_2"/>
    <property type="match status" value="1"/>
</dbReference>
<organism evidence="10 11">
    <name type="scientific">Alkalicaulis satelles</name>
    <dbReference type="NCBI Taxonomy" id="2609175"/>
    <lineage>
        <taxon>Bacteria</taxon>
        <taxon>Pseudomonadati</taxon>
        <taxon>Pseudomonadota</taxon>
        <taxon>Alphaproteobacteria</taxon>
        <taxon>Maricaulales</taxon>
        <taxon>Maricaulaceae</taxon>
        <taxon>Alkalicaulis</taxon>
    </lineage>
</organism>
<dbReference type="Gene3D" id="1.10.3090.10">
    <property type="entry name" value="cca-adding enzyme, domain 2"/>
    <property type="match status" value="1"/>
</dbReference>
<evidence type="ECO:0000256" key="3">
    <source>
        <dbReference type="ARBA" id="ARBA00022737"/>
    </source>
</evidence>
<protein>
    <recommendedName>
        <fullName evidence="7">Bifunctional uridylyltransferase/uridylyl-removing enzyme</fullName>
        <shortName evidence="7">UTase/UR</shortName>
    </recommendedName>
    <alternativeName>
        <fullName evidence="7">Bifunctional [protein-PII] modification enzyme</fullName>
    </alternativeName>
    <alternativeName>
        <fullName evidence="7">Bifunctional nitrogen sensor protein</fullName>
    </alternativeName>
    <domain>
        <recommendedName>
            <fullName evidence="7">[Protein-PII] uridylyltransferase</fullName>
            <shortName evidence="7">PII uridylyltransferase</shortName>
            <shortName evidence="7">UTase</shortName>
            <ecNumber evidence="7">2.7.7.59</ecNumber>
        </recommendedName>
    </domain>
    <domain>
        <recommendedName>
            <fullName evidence="7">[Protein-PII]-UMP uridylyl-removing enzyme</fullName>
            <shortName evidence="7">UR</shortName>
            <ecNumber evidence="7">3.1.4.-</ecNumber>
        </recommendedName>
    </domain>
</protein>
<dbReference type="Gene3D" id="3.30.70.260">
    <property type="match status" value="1"/>
</dbReference>
<dbReference type="InterPro" id="IPR043519">
    <property type="entry name" value="NT_sf"/>
</dbReference>
<dbReference type="Proteomes" id="UP000325122">
    <property type="component" value="Unassembled WGS sequence"/>
</dbReference>
<dbReference type="HAMAP" id="MF_00277">
    <property type="entry name" value="PII_uridylyl_transf"/>
    <property type="match status" value="1"/>
</dbReference>
<comment type="similarity">
    <text evidence="7">Belongs to the GlnD family.</text>
</comment>
<dbReference type="SMART" id="SM00471">
    <property type="entry name" value="HDc"/>
    <property type="match status" value="1"/>
</dbReference>
<keyword evidence="2 7" id="KW-0548">Nucleotidyltransferase</keyword>
<dbReference type="PANTHER" id="PTHR47320:SF1">
    <property type="entry name" value="BIFUNCTIONAL URIDYLYLTRANSFERASE_URIDYLYL-REMOVING ENZYME"/>
    <property type="match status" value="1"/>
</dbReference>
<comment type="domain">
    <text evidence="7">Has four distinct domains: an N-terminal nucleotidyltransferase (NT) domain responsible for UTase activity, a central HD domain that encodes UR activity, and two C-terminal ACT domains that seem to have a role in glutamine sensing.</text>
</comment>
<feature type="domain" description="HD" evidence="9">
    <location>
        <begin position="491"/>
        <end position="605"/>
    </location>
</feature>
<evidence type="ECO:0000256" key="4">
    <source>
        <dbReference type="ARBA" id="ARBA00022801"/>
    </source>
</evidence>
<feature type="domain" description="ACT" evidence="8">
    <location>
        <begin position="848"/>
        <end position="930"/>
    </location>
</feature>
<dbReference type="PANTHER" id="PTHR47320">
    <property type="entry name" value="BIFUNCTIONAL URIDYLYLTRANSFERASE/URIDYLYL-REMOVING ENZYME"/>
    <property type="match status" value="1"/>
</dbReference>
<sequence length="938" mass="101359">MRPTALPADLDGLRLRAELAASTRTGWDQPAERQAALAKLKTYLARGRAHAETRLDAASGGLEAARTLSGVMNAALRALFDSIATDLDADGARAPGLALCAVGGYGAGELAPHSDIDLVFLVEDPAPPHAALIVERTLYALWDCNLPVGGGAIRTVDEAIALARTDVSERTALLDIRPITGDVRLVRRLLSAFDEHWVGEEAASFAAAKLAERDARVDRQGDSRYAVEPHVKDGKGGLRDLQTVRWLAQVLYGADALERWVGAGLLSVGDVERYLSAADFFWTVRFHLHALVGRKDDRLSFDLQPDIALRMGYDDTEETLGVEAFMRDYFLKAIDVGALTRLICAKLEADEFKDPPGAGGRFLPSDGIADAEGLTEAGFSLHAGRLDFADPAVIERDPVMMLSLFEAAAARHYDLHPDAVARIGQSLRFIDDAFRSDPRAARSFFAVLLDADDPRMTLRAMTEAGLMGAYIPEFGDIVARTQFNMYHRFTVDEHTLNALGLLREIEQGKLIADHPLATSLAPQISARRALHLAVLLHDTGKGKGDQCIEGAANARIACARLGLDDDEIELVAWLIANHLEMSDAAQRRDISDPRTVLDFARLCGTLERLRLLTILTVVDIRAVGPGVWNGWKAQLLRDLYQATAAVLAGGGERGEDAARARLTERAEAARARFAGVVSRFDPDFAKRWIHELDDPYWLAFADSDRLRHAAFVRACEAEGRETAAGVRIDKRRSACEVMVLAPDRDGLFADIAGALAREGANVVGAQVATTEGGRAFDVFYVQEAGGKPFGWSDPAARSRLKTAVEAAADEGLGASWRAPVRPLRRREAAFAVNPYVKLDLQAADHALVIEASGRDRPGLLHDLARTLTGLGLSLQAARIDGYGQRAVDTFYVTKNGKKPDDPALLDAISEALGAVLTKAEAALGARGASAPVTASAWR</sequence>
<keyword evidence="11" id="KW-1185">Reference proteome</keyword>
<evidence type="ECO:0000259" key="9">
    <source>
        <dbReference type="PROSITE" id="PS51831"/>
    </source>
</evidence>
<feature type="domain" description="ACT" evidence="8">
    <location>
        <begin position="736"/>
        <end position="825"/>
    </location>
</feature>
<dbReference type="AlphaFoldDB" id="A0A5M6ZH36"/>
<dbReference type="Pfam" id="PF01966">
    <property type="entry name" value="HD"/>
    <property type="match status" value="1"/>
</dbReference>
<keyword evidence="6 7" id="KW-0511">Multifunctional enzyme</keyword>
<name>A0A5M6ZH36_9PROT</name>
<dbReference type="CDD" id="cd04900">
    <property type="entry name" value="ACT_UUR-like_1"/>
    <property type="match status" value="1"/>
</dbReference>
<evidence type="ECO:0000256" key="7">
    <source>
        <dbReference type="HAMAP-Rule" id="MF_00277"/>
    </source>
</evidence>
<dbReference type="EC" id="2.7.7.59" evidence="7"/>
<dbReference type="EMBL" id="VWOJ01000002">
    <property type="protein sequence ID" value="KAA5804096.1"/>
    <property type="molecule type" value="Genomic_DNA"/>
</dbReference>
<accession>A0A5M6ZH36</accession>
<comment type="catalytic activity">
    <reaction evidence="7">
        <text>[protein-PII]-L-tyrosine + UTP = [protein-PII]-uridylyl-L-tyrosine + diphosphate</text>
        <dbReference type="Rhea" id="RHEA:13673"/>
        <dbReference type="Rhea" id="RHEA-COMP:12147"/>
        <dbReference type="Rhea" id="RHEA-COMP:12148"/>
        <dbReference type="ChEBI" id="CHEBI:33019"/>
        <dbReference type="ChEBI" id="CHEBI:46398"/>
        <dbReference type="ChEBI" id="CHEBI:46858"/>
        <dbReference type="ChEBI" id="CHEBI:90602"/>
        <dbReference type="EC" id="2.7.7.59"/>
    </reaction>
</comment>
<comment type="cofactor">
    <cofactor evidence="7">
        <name>Mg(2+)</name>
        <dbReference type="ChEBI" id="CHEBI:18420"/>
    </cofactor>
</comment>
<dbReference type="InterPro" id="IPR010043">
    <property type="entry name" value="UTase/UR"/>
</dbReference>
<dbReference type="InterPro" id="IPR006674">
    <property type="entry name" value="HD_domain"/>
</dbReference>
<comment type="catalytic activity">
    <reaction evidence="7">
        <text>[protein-PII]-uridylyl-L-tyrosine + H2O = [protein-PII]-L-tyrosine + UMP + H(+)</text>
        <dbReference type="Rhea" id="RHEA:48600"/>
        <dbReference type="Rhea" id="RHEA-COMP:12147"/>
        <dbReference type="Rhea" id="RHEA-COMP:12148"/>
        <dbReference type="ChEBI" id="CHEBI:15377"/>
        <dbReference type="ChEBI" id="CHEBI:15378"/>
        <dbReference type="ChEBI" id="CHEBI:46858"/>
        <dbReference type="ChEBI" id="CHEBI:57865"/>
        <dbReference type="ChEBI" id="CHEBI:90602"/>
    </reaction>
</comment>
<keyword evidence="4 7" id="KW-0378">Hydrolase</keyword>
<dbReference type="InterPro" id="IPR045865">
    <property type="entry name" value="ACT-like_dom_sf"/>
</dbReference>
<dbReference type="PROSITE" id="PS51671">
    <property type="entry name" value="ACT"/>
    <property type="match status" value="2"/>
</dbReference>
<dbReference type="CDD" id="cd05401">
    <property type="entry name" value="NT_GlnE_GlnD_like"/>
    <property type="match status" value="1"/>
</dbReference>
<reference evidence="10 11" key="1">
    <citation type="submission" date="2019-09" db="EMBL/GenBank/DDBJ databases">
        <authorList>
            <person name="Kevbrin V."/>
            <person name="Grouzdev D.S."/>
        </authorList>
    </citation>
    <scope>NUCLEOTIDE SEQUENCE [LARGE SCALE GENOMIC DNA]</scope>
    <source>
        <strain evidence="10 11">G-192</strain>
    </source>
</reference>
<dbReference type="InterPro" id="IPR002912">
    <property type="entry name" value="ACT_dom"/>
</dbReference>
<evidence type="ECO:0000313" key="10">
    <source>
        <dbReference type="EMBL" id="KAA5804096.1"/>
    </source>
</evidence>
<dbReference type="PROSITE" id="PS51831">
    <property type="entry name" value="HD"/>
    <property type="match status" value="1"/>
</dbReference>
<dbReference type="GO" id="GO:0008081">
    <property type="term" value="F:phosphoric diester hydrolase activity"/>
    <property type="evidence" value="ECO:0007669"/>
    <property type="project" value="UniProtKB-UniRule"/>
</dbReference>
<dbReference type="PIRSF" id="PIRSF006288">
    <property type="entry name" value="PII_uridyltransf"/>
    <property type="match status" value="1"/>
</dbReference>
<dbReference type="GO" id="GO:0006808">
    <property type="term" value="P:regulation of nitrogen utilization"/>
    <property type="evidence" value="ECO:0007669"/>
    <property type="project" value="UniProtKB-UniRule"/>
</dbReference>
<evidence type="ECO:0000256" key="5">
    <source>
        <dbReference type="ARBA" id="ARBA00022842"/>
    </source>
</evidence>
<dbReference type="NCBIfam" id="TIGR01693">
    <property type="entry name" value="UTase_glnD"/>
    <property type="match status" value="1"/>
</dbReference>
<dbReference type="SUPFAM" id="SSF55021">
    <property type="entry name" value="ACT-like"/>
    <property type="match status" value="2"/>
</dbReference>